<dbReference type="InterPro" id="IPR017853">
    <property type="entry name" value="GH"/>
</dbReference>
<comment type="caution">
    <text evidence="7">The sequence shown here is derived from an EMBL/GenBank/DDBJ whole genome shotgun (WGS) entry which is preliminary data.</text>
</comment>
<organism evidence="7 8">
    <name type="scientific">Zostera marina</name>
    <name type="common">Eelgrass</name>
    <dbReference type="NCBI Taxonomy" id="29655"/>
    <lineage>
        <taxon>Eukaryota</taxon>
        <taxon>Viridiplantae</taxon>
        <taxon>Streptophyta</taxon>
        <taxon>Embryophyta</taxon>
        <taxon>Tracheophyta</taxon>
        <taxon>Spermatophyta</taxon>
        <taxon>Magnoliopsida</taxon>
        <taxon>Liliopsida</taxon>
        <taxon>Zosteraceae</taxon>
        <taxon>Zostera</taxon>
    </lineage>
</organism>
<dbReference type="GO" id="GO:0008422">
    <property type="term" value="F:beta-glucosidase activity"/>
    <property type="evidence" value="ECO:0007669"/>
    <property type="project" value="UniProtKB-ARBA"/>
</dbReference>
<feature type="region of interest" description="Disordered" evidence="6">
    <location>
        <begin position="90"/>
        <end position="110"/>
    </location>
</feature>
<dbReference type="PROSITE" id="PS00572">
    <property type="entry name" value="GLYCOSYL_HYDROL_F1_1"/>
    <property type="match status" value="1"/>
</dbReference>
<keyword evidence="3" id="KW-0326">Glycosidase</keyword>
<dbReference type="OMA" id="ETSCDDN"/>
<dbReference type="OrthoDB" id="65569at2759"/>
<evidence type="ECO:0000256" key="3">
    <source>
        <dbReference type="ARBA" id="ARBA00023295"/>
    </source>
</evidence>
<feature type="compositionally biased region" description="Acidic residues" evidence="6">
    <location>
        <begin position="133"/>
        <end position="153"/>
    </location>
</feature>
<dbReference type="STRING" id="29655.A0A0K9PZC0"/>
<dbReference type="GO" id="GO:0005975">
    <property type="term" value="P:carbohydrate metabolic process"/>
    <property type="evidence" value="ECO:0007669"/>
    <property type="project" value="InterPro"/>
</dbReference>
<dbReference type="PRINTS" id="PR00131">
    <property type="entry name" value="GLHYDRLASE1"/>
</dbReference>
<evidence type="ECO:0000256" key="1">
    <source>
        <dbReference type="ARBA" id="ARBA00010838"/>
    </source>
</evidence>
<dbReference type="InterPro" id="IPR018120">
    <property type="entry name" value="Glyco_hydro_1_AS"/>
</dbReference>
<reference evidence="8" key="1">
    <citation type="journal article" date="2016" name="Nature">
        <title>The genome of the seagrass Zostera marina reveals angiosperm adaptation to the sea.</title>
        <authorList>
            <person name="Olsen J.L."/>
            <person name="Rouze P."/>
            <person name="Verhelst B."/>
            <person name="Lin Y.-C."/>
            <person name="Bayer T."/>
            <person name="Collen J."/>
            <person name="Dattolo E."/>
            <person name="De Paoli E."/>
            <person name="Dittami S."/>
            <person name="Maumus F."/>
            <person name="Michel G."/>
            <person name="Kersting A."/>
            <person name="Lauritano C."/>
            <person name="Lohaus R."/>
            <person name="Toepel M."/>
            <person name="Tonon T."/>
            <person name="Vanneste K."/>
            <person name="Amirebrahimi M."/>
            <person name="Brakel J."/>
            <person name="Bostroem C."/>
            <person name="Chovatia M."/>
            <person name="Grimwood J."/>
            <person name="Jenkins J.W."/>
            <person name="Jueterbock A."/>
            <person name="Mraz A."/>
            <person name="Stam W.T."/>
            <person name="Tice H."/>
            <person name="Bornberg-Bauer E."/>
            <person name="Green P.J."/>
            <person name="Pearson G.A."/>
            <person name="Procaccini G."/>
            <person name="Duarte C.M."/>
            <person name="Schmutz J."/>
            <person name="Reusch T.B.H."/>
            <person name="Van de Peer Y."/>
        </authorList>
    </citation>
    <scope>NUCLEOTIDE SEQUENCE [LARGE SCALE GENOMIC DNA]</scope>
    <source>
        <strain evidence="8">cv. Finnish</strain>
    </source>
</reference>
<feature type="active site" description="Nucleophile" evidence="4">
    <location>
        <position position="474"/>
    </location>
</feature>
<dbReference type="AlphaFoldDB" id="A0A0K9PZC0"/>
<keyword evidence="2" id="KW-0378">Hydrolase</keyword>
<dbReference type="GO" id="GO:0008378">
    <property type="term" value="F:galactosyltransferase activity"/>
    <property type="evidence" value="ECO:0000318"/>
    <property type="project" value="GO_Central"/>
</dbReference>
<protein>
    <submittedName>
        <fullName evidence="7">Beta-glucosidase, family GH1</fullName>
    </submittedName>
</protein>
<dbReference type="PANTHER" id="PTHR10353">
    <property type="entry name" value="GLYCOSYL HYDROLASE"/>
    <property type="match status" value="1"/>
</dbReference>
<evidence type="ECO:0000313" key="7">
    <source>
        <dbReference type="EMBL" id="KMZ74361.1"/>
    </source>
</evidence>
<sequence>MTVSKVFALATKLAGLLFTVSVAANSFAYSRFRKRNLNPFVSPIDESADILADFNSVGDEDDCFFFGLATAPAHVEDKLDDAWLQFAEEKPCENSHDPSQNPSDSVSKKKKKTIKLAMEAMIRGIEQFITPTDGDESESESTPTDGDESESEFADDHASPSPGRGDGVGKDCSHNVAAWHNVPSPEERLKFWSEPDIELKLAKETGISVYRLGIDWSRIMPKEPNGSRRDHDDINLSALDRYRWIVDRAIHFYGMKVMITLFHHSLPPWAGEYGGWKEDKTIDYFLHFTRVVVNRIGDLVDYWITFNEPHIYCALTYCAGSWPGGHPDVLESATSALPMGVFHQVMHKISLAHLNAYDCIHNLLSNKESKAKTRVGVAHHVSFTRPYGLFDVAAAKLSSTLTVFPFVDSVCEKLEFIGINYYGQEVLAGTGLMLADDCEYSESGRGVYPDGLYRVLLQFHERYKHLKIPIIITENGVSDATDLIRRPYLLEHLLAIYAAIQMGVWVIGYFFWTTSDNWEWADGYGPKFGLVEVDRANGLMRRPRPSYHLFSQVVKNGTITKLDRNLAWNQLQWAIKDNKTRPFCRAVDKRGLMYAGGLDVPSYRPYVKIDWRFGHYEMDGLQDSLSCVLRFTLSLFWQKKYKKSRSKEQAVENLLIHTAN</sequence>
<evidence type="ECO:0000256" key="2">
    <source>
        <dbReference type="ARBA" id="ARBA00022801"/>
    </source>
</evidence>
<dbReference type="EMBL" id="LFYR01000338">
    <property type="protein sequence ID" value="KMZ74361.1"/>
    <property type="molecule type" value="Genomic_DNA"/>
</dbReference>
<feature type="region of interest" description="Disordered" evidence="6">
    <location>
        <begin position="128"/>
        <end position="172"/>
    </location>
</feature>
<evidence type="ECO:0000256" key="5">
    <source>
        <dbReference type="RuleBase" id="RU003690"/>
    </source>
</evidence>
<dbReference type="Pfam" id="PF00232">
    <property type="entry name" value="Glyco_hydro_1"/>
    <property type="match status" value="2"/>
</dbReference>
<gene>
    <name evidence="7" type="ORF">ZOSMA_12G00450</name>
</gene>
<dbReference type="InterPro" id="IPR001360">
    <property type="entry name" value="Glyco_hydro_1"/>
</dbReference>
<dbReference type="SUPFAM" id="SSF51445">
    <property type="entry name" value="(Trans)glycosidases"/>
    <property type="match status" value="1"/>
</dbReference>
<comment type="similarity">
    <text evidence="1 5">Belongs to the glycosyl hydrolase 1 family.</text>
</comment>
<name>A0A0K9PZC0_ZOSMR</name>
<evidence type="ECO:0000256" key="6">
    <source>
        <dbReference type="SAM" id="MobiDB-lite"/>
    </source>
</evidence>
<proteinExistence type="inferred from homology"/>
<evidence type="ECO:0000256" key="4">
    <source>
        <dbReference type="PROSITE-ProRule" id="PRU10055"/>
    </source>
</evidence>
<dbReference type="Gene3D" id="3.20.20.80">
    <property type="entry name" value="Glycosidases"/>
    <property type="match status" value="1"/>
</dbReference>
<dbReference type="Proteomes" id="UP000036987">
    <property type="component" value="Unassembled WGS sequence"/>
</dbReference>
<dbReference type="PANTHER" id="PTHR10353:SF209">
    <property type="entry name" value="GALACTOLIPID GALACTOSYLTRANSFERASE SFR2, CHLOROPLASTIC"/>
    <property type="match status" value="1"/>
</dbReference>
<accession>A0A0K9PZC0</accession>
<evidence type="ECO:0000313" key="8">
    <source>
        <dbReference type="Proteomes" id="UP000036987"/>
    </source>
</evidence>
<keyword evidence="8" id="KW-1185">Reference proteome</keyword>